<dbReference type="InterPro" id="IPR011990">
    <property type="entry name" value="TPR-like_helical_dom_sf"/>
</dbReference>
<gene>
    <name evidence="5" type="ORF">ENH87_09560</name>
</gene>
<feature type="domain" description="Tetratricopeptide repeat protein 21A/21B fifth ARM repeats" evidence="4">
    <location>
        <begin position="477"/>
        <end position="576"/>
    </location>
</feature>
<evidence type="ECO:0000256" key="2">
    <source>
        <dbReference type="ARBA" id="ARBA00022803"/>
    </source>
</evidence>
<dbReference type="Pfam" id="PF17128">
    <property type="entry name" value="DUF5107"/>
    <property type="match status" value="1"/>
</dbReference>
<reference evidence="5" key="1">
    <citation type="journal article" date="2020" name="mSystems">
        <title>Genome- and Community-Level Interaction Insights into Carbon Utilization and Element Cycling Functions of Hydrothermarchaeota in Hydrothermal Sediment.</title>
        <authorList>
            <person name="Zhou Z."/>
            <person name="Liu Y."/>
            <person name="Xu W."/>
            <person name="Pan J."/>
            <person name="Luo Z.H."/>
            <person name="Li M."/>
        </authorList>
    </citation>
    <scope>NUCLEOTIDE SEQUENCE [LARGE SCALE GENOMIC DNA]</scope>
    <source>
        <strain evidence="5">HyVt-345</strain>
    </source>
</reference>
<organism evidence="5">
    <name type="scientific">Pricia antarctica</name>
    <dbReference type="NCBI Taxonomy" id="641691"/>
    <lineage>
        <taxon>Bacteria</taxon>
        <taxon>Pseudomonadati</taxon>
        <taxon>Bacteroidota</taxon>
        <taxon>Flavobacteriia</taxon>
        <taxon>Flavobacteriales</taxon>
        <taxon>Flavobacteriaceae</taxon>
        <taxon>Pricia</taxon>
    </lineage>
</organism>
<sequence>MKITPILALLFLSIFYIRTEGQSVNITEEVRSLDTYGFGKPDPVPILAENPKIFPYFKFDEYEQTSHKKDWKVVTLENDYIKVMVLPEIGGKVWGAIEKSTGKEFLYKNEVIKFRNIAMRGPWTSGGIEFNFGFIGHHPSTASPVNYLTRTNADGSVSCIVGSTDLPSNTTWTVEIRLEKDKAYFETDVAWYNASSLTESYYNWMNAAQPAKNDLEFFLPGNSYIGHNGNAHSWPIDDKGRNLAWYKNNDFEGSKSYHMVGSFDNFFGGYYHDCNFGFGHWSPYEEMPGQKLFLWALSRSGGIWEDLLTDSDGQYVEFQSGRLFNQYSPKGAINPISLTGFEPNAMDRWSEIWFPYKEIEGMVDASQDGVLNAEIKEGEIYIGLNALQKLEKKIQVMVNGKPVFSEKLDLLPMEIFSKTIPAVSSDSIVVFVEESELYYSNYAKAKELKRPFYSDKNLQITNAEQLFFEGLQALEYRDYKLAEKKLSTLIQMNPAHRDGQIKLAELIYRKADYDEALKHINFVLRMDTYNPGANYMAGITYRALNDTTNALESLGWAARDMKHRSASFAQMAEIYLAKRDYRNAATYAGKALDFNTYNLNARKVLVIASRKQGDRIKFEEETSRLLKVDPLNQLVQLERSFMNGRNPHLTLNDEFPAETILDLALQYRKFGLPDESLKILGLDTTAVKNKLWMAYLLRDADKGKSMDLMEEIMEDPVNFVYPYRRETLAVMGWAAGQNDNWKLRYYLAINHLAVGHSDKGLSILKSLNDEPDSDIFYRFRAKIFTDGSYESRVKDYQTALRINPDDWKVRDETIQFYLKNQKYPEAYQLSKTSYGKYPKIYNIALSYAKSLLNTGRVEKVLGVLDDIRILPYEQASEGREIYERAYVSIAKSYFEKGKYKKVLEVVNKSKEWPENIGVGKPYAPDEREQDYVLAMALQKVGENEESKAILNTIIAYTNDHINSNSLNHLYGLLALRKMGNAEAEDQLLAQLDEPTAIDDKRSQLAVAFFTESSQKLEQLKSQNVVPKDAQEIASWLVKQ</sequence>
<evidence type="ECO:0000256" key="1">
    <source>
        <dbReference type="ARBA" id="ARBA00022737"/>
    </source>
</evidence>
<evidence type="ECO:0000259" key="4">
    <source>
        <dbReference type="Pfam" id="PF25064"/>
    </source>
</evidence>
<dbReference type="InterPro" id="IPR019734">
    <property type="entry name" value="TPR_rpt"/>
</dbReference>
<evidence type="ECO:0000313" key="5">
    <source>
        <dbReference type="EMBL" id="HEA21151.1"/>
    </source>
</evidence>
<dbReference type="AlphaFoldDB" id="A0A831VNP5"/>
<dbReference type="PANTHER" id="PTHR45586">
    <property type="entry name" value="TPR REPEAT-CONTAINING PROTEIN PA4667"/>
    <property type="match status" value="1"/>
</dbReference>
<protein>
    <submittedName>
        <fullName evidence="5">DUF5107 domain-containing protein</fullName>
    </submittedName>
</protein>
<dbReference type="PANTHER" id="PTHR45586:SF1">
    <property type="entry name" value="LIPOPOLYSACCHARIDE ASSEMBLY PROTEIN B"/>
    <property type="match status" value="1"/>
</dbReference>
<comment type="caution">
    <text evidence="5">The sequence shown here is derived from an EMBL/GenBank/DDBJ whole genome shotgun (WGS) entry which is preliminary data.</text>
</comment>
<dbReference type="Pfam" id="PF25064">
    <property type="entry name" value="ARM_TT21_5th"/>
    <property type="match status" value="1"/>
</dbReference>
<dbReference type="EMBL" id="DRGL01000033">
    <property type="protein sequence ID" value="HEA21151.1"/>
    <property type="molecule type" value="Genomic_DNA"/>
</dbReference>
<dbReference type="SUPFAM" id="SSF48452">
    <property type="entry name" value="TPR-like"/>
    <property type="match status" value="2"/>
</dbReference>
<dbReference type="InterPro" id="IPR051012">
    <property type="entry name" value="CellSynth/LPSAsmb/PSIAsmb"/>
</dbReference>
<dbReference type="SMART" id="SM00028">
    <property type="entry name" value="TPR"/>
    <property type="match status" value="4"/>
</dbReference>
<proteinExistence type="predicted"/>
<dbReference type="Proteomes" id="UP000886191">
    <property type="component" value="Unassembled WGS sequence"/>
</dbReference>
<dbReference type="Gene3D" id="1.25.40.10">
    <property type="entry name" value="Tetratricopeptide repeat domain"/>
    <property type="match status" value="2"/>
</dbReference>
<feature type="domain" description="DUF5107" evidence="3">
    <location>
        <begin position="52"/>
        <end position="355"/>
    </location>
</feature>
<accession>A0A831VNP5</accession>
<dbReference type="InterPro" id="IPR033396">
    <property type="entry name" value="DUF5107"/>
</dbReference>
<dbReference type="InterPro" id="IPR056835">
    <property type="entry name" value="ARM_TT21_5th"/>
</dbReference>
<evidence type="ECO:0000259" key="3">
    <source>
        <dbReference type="Pfam" id="PF17128"/>
    </source>
</evidence>
<name>A0A831VNP5_9FLAO</name>
<keyword evidence="2" id="KW-0802">TPR repeat</keyword>
<keyword evidence="1" id="KW-0677">Repeat</keyword>